<keyword evidence="11" id="KW-0573">Peptidoglycan synthesis</keyword>
<keyword evidence="6" id="KW-0645">Protease</keyword>
<sequence>MEQTSDSISKLIEMENCIMRMTLGFAGVMLLLPLCIFLWIETDKEIKTQAAFQEAVSEKVDVNNIEANETSFLLDKDGNRFAQGSSGVRLYASDEEMPQFLKDVTVYSEDQNFYDHIGFDAGAIIRAVVKNLVFTHIQQGGSTITQQLARNLYLTQDKTYNRKMTELFYANELEKKLSKDEILSAYLNIIYYSNGVYGVKGASLYYFNKDLSELSKAEMAFLAAIPNNPSKYDPINNFDEAKVRQERLLDILVLEGMLDSEEAETLKAERITIQQYENTDLYPDYAVYVEYELKQLIAQKEGYKDRLNSAKKTSVKEQIYQELDQRTTEVLGSGIYIHTALDPGLQNKTVAAVRQNLPYEGVEGAAVLIDNASREIVGISGGKDYHKYNFNRAYQATRQPGSAIKPLLVYAPYIETFQPFLSQTVNADSLCIQNYCPENYGGIEYGNVSISRAFLLSLNTPAVRLMNETGVENAFKYLNAFDFDHMQPGDQTLAAASGGFTYGMSPLEMTDAFTSFIDGNYAQTHAIRMVTDTSGNVLYEWEDKQIPIWSPQTTTKMRELLNTAAVSGTGSPAYLNKPYIGVKTGTTNDWADYWTVGLTDQYTGGVWVGHDIPENMRNIETNRPAHMIWKDMMR</sequence>
<dbReference type="Gene3D" id="3.40.710.10">
    <property type="entry name" value="DD-peptidase/beta-lactamase superfamily"/>
    <property type="match status" value="1"/>
</dbReference>
<comment type="caution">
    <text evidence="20">The sequence shown here is derived from an EMBL/GenBank/DDBJ whole genome shotgun (WGS) entry which is preliminary data.</text>
</comment>
<evidence type="ECO:0000256" key="15">
    <source>
        <dbReference type="ARBA" id="ARBA00034000"/>
    </source>
</evidence>
<keyword evidence="9" id="KW-0378">Hydrolase</keyword>
<dbReference type="Proteomes" id="UP000297776">
    <property type="component" value="Unassembled WGS sequence"/>
</dbReference>
<keyword evidence="12 17" id="KW-0472">Membrane</keyword>
<evidence type="ECO:0000256" key="9">
    <source>
        <dbReference type="ARBA" id="ARBA00022801"/>
    </source>
</evidence>
<name>A0A4Y8LMF0_9BACL</name>
<keyword evidence="4" id="KW-1003">Cell membrane</keyword>
<evidence type="ECO:0000256" key="1">
    <source>
        <dbReference type="ARBA" id="ARBA00004236"/>
    </source>
</evidence>
<evidence type="ECO:0000313" key="20">
    <source>
        <dbReference type="EMBL" id="TFE03770.1"/>
    </source>
</evidence>
<dbReference type="GO" id="GO:0008658">
    <property type="term" value="F:penicillin binding"/>
    <property type="evidence" value="ECO:0007669"/>
    <property type="project" value="InterPro"/>
</dbReference>
<evidence type="ECO:0000256" key="10">
    <source>
        <dbReference type="ARBA" id="ARBA00022960"/>
    </source>
</evidence>
<dbReference type="GO" id="GO:0071555">
    <property type="term" value="P:cell wall organization"/>
    <property type="evidence" value="ECO:0007669"/>
    <property type="project" value="UniProtKB-KW"/>
</dbReference>
<gene>
    <name evidence="20" type="ORF">E2626_00125</name>
</gene>
<dbReference type="SUPFAM" id="SSF53955">
    <property type="entry name" value="Lysozyme-like"/>
    <property type="match status" value="1"/>
</dbReference>
<dbReference type="Gene3D" id="1.10.3810.10">
    <property type="entry name" value="Biosynthetic peptidoglycan transglycosylase-like"/>
    <property type="match status" value="1"/>
</dbReference>
<comment type="similarity">
    <text evidence="3">In the N-terminal section; belongs to the glycosyltransferase 51 family.</text>
</comment>
<evidence type="ECO:0000256" key="12">
    <source>
        <dbReference type="ARBA" id="ARBA00023136"/>
    </source>
</evidence>
<dbReference type="GO" id="GO:0008360">
    <property type="term" value="P:regulation of cell shape"/>
    <property type="evidence" value="ECO:0007669"/>
    <property type="project" value="UniProtKB-KW"/>
</dbReference>
<dbReference type="InterPro" id="IPR023346">
    <property type="entry name" value="Lysozyme-like_dom_sf"/>
</dbReference>
<accession>A0A4Y8LMF0</accession>
<feature type="domain" description="Penicillin-binding protein transpeptidase" evidence="18">
    <location>
        <begin position="364"/>
        <end position="604"/>
    </location>
</feature>
<comment type="subcellular location">
    <subcellularLocation>
        <location evidence="1">Cell membrane</location>
    </subcellularLocation>
</comment>
<dbReference type="Pfam" id="PF00905">
    <property type="entry name" value="Transpeptidase"/>
    <property type="match status" value="1"/>
</dbReference>
<evidence type="ECO:0000256" key="3">
    <source>
        <dbReference type="ARBA" id="ARBA00007739"/>
    </source>
</evidence>
<reference evidence="20 21" key="1">
    <citation type="submission" date="2019-03" db="EMBL/GenBank/DDBJ databases">
        <authorList>
            <person name="Yang Y."/>
        </authorList>
    </citation>
    <scope>NUCLEOTIDE SEQUENCE [LARGE SCALE GENOMIC DNA]</scope>
    <source>
        <strain evidence="20 21">ASL-1</strain>
    </source>
</reference>
<dbReference type="InterPro" id="IPR001460">
    <property type="entry name" value="PCN-bd_Tpept"/>
</dbReference>
<dbReference type="FunFam" id="1.10.3810.10:FF:000001">
    <property type="entry name" value="Penicillin-binding protein 1A"/>
    <property type="match status" value="1"/>
</dbReference>
<evidence type="ECO:0000256" key="11">
    <source>
        <dbReference type="ARBA" id="ARBA00022984"/>
    </source>
</evidence>
<evidence type="ECO:0000256" key="16">
    <source>
        <dbReference type="ARBA" id="ARBA00049902"/>
    </source>
</evidence>
<feature type="transmembrane region" description="Helical" evidence="17">
    <location>
        <begin position="21"/>
        <end position="40"/>
    </location>
</feature>
<evidence type="ECO:0000259" key="19">
    <source>
        <dbReference type="Pfam" id="PF00912"/>
    </source>
</evidence>
<dbReference type="PANTHER" id="PTHR32282:SF11">
    <property type="entry name" value="PENICILLIN-BINDING PROTEIN 1B"/>
    <property type="match status" value="1"/>
</dbReference>
<dbReference type="Pfam" id="PF00912">
    <property type="entry name" value="Transgly"/>
    <property type="match status" value="1"/>
</dbReference>
<dbReference type="GO" id="GO:0006508">
    <property type="term" value="P:proteolysis"/>
    <property type="evidence" value="ECO:0007669"/>
    <property type="project" value="UniProtKB-KW"/>
</dbReference>
<keyword evidence="10" id="KW-0133">Cell shape</keyword>
<dbReference type="GO" id="GO:0030288">
    <property type="term" value="C:outer membrane-bounded periplasmic space"/>
    <property type="evidence" value="ECO:0007669"/>
    <property type="project" value="TreeGrafter"/>
</dbReference>
<organism evidence="20 21">
    <name type="scientific">Jeotgalibacillus salarius</name>
    <dbReference type="NCBI Taxonomy" id="546023"/>
    <lineage>
        <taxon>Bacteria</taxon>
        <taxon>Bacillati</taxon>
        <taxon>Bacillota</taxon>
        <taxon>Bacilli</taxon>
        <taxon>Bacillales</taxon>
        <taxon>Caryophanaceae</taxon>
        <taxon>Jeotgalibacillus</taxon>
    </lineage>
</organism>
<dbReference type="EMBL" id="SORX01000001">
    <property type="protein sequence ID" value="TFE03770.1"/>
    <property type="molecule type" value="Genomic_DNA"/>
</dbReference>
<dbReference type="GO" id="GO:0008955">
    <property type="term" value="F:peptidoglycan glycosyltransferase activity"/>
    <property type="evidence" value="ECO:0007669"/>
    <property type="project" value="UniProtKB-EC"/>
</dbReference>
<evidence type="ECO:0000256" key="6">
    <source>
        <dbReference type="ARBA" id="ARBA00022670"/>
    </source>
</evidence>
<dbReference type="GO" id="GO:0009002">
    <property type="term" value="F:serine-type D-Ala-D-Ala carboxypeptidase activity"/>
    <property type="evidence" value="ECO:0007669"/>
    <property type="project" value="UniProtKB-EC"/>
</dbReference>
<dbReference type="InterPro" id="IPR012338">
    <property type="entry name" value="Beta-lactam/transpept-like"/>
</dbReference>
<evidence type="ECO:0000256" key="13">
    <source>
        <dbReference type="ARBA" id="ARBA00023268"/>
    </source>
</evidence>
<protein>
    <submittedName>
        <fullName evidence="20">Penicillin-binding protein</fullName>
    </submittedName>
</protein>
<evidence type="ECO:0000256" key="2">
    <source>
        <dbReference type="ARBA" id="ARBA00007090"/>
    </source>
</evidence>
<comment type="similarity">
    <text evidence="2">In the C-terminal section; belongs to the transpeptidase family.</text>
</comment>
<evidence type="ECO:0000256" key="5">
    <source>
        <dbReference type="ARBA" id="ARBA00022645"/>
    </source>
</evidence>
<comment type="catalytic activity">
    <reaction evidence="15">
        <text>Preferential cleavage: (Ac)2-L-Lys-D-Ala-|-D-Ala. Also transpeptidation of peptidyl-alanyl moieties that are N-acyl substituents of D-alanine.</text>
        <dbReference type="EC" id="3.4.16.4"/>
    </reaction>
</comment>
<evidence type="ECO:0000313" key="21">
    <source>
        <dbReference type="Proteomes" id="UP000297776"/>
    </source>
</evidence>
<proteinExistence type="inferred from homology"/>
<keyword evidence="17" id="KW-0812">Transmembrane</keyword>
<keyword evidence="8" id="KW-0808">Transferase</keyword>
<evidence type="ECO:0000256" key="4">
    <source>
        <dbReference type="ARBA" id="ARBA00022475"/>
    </source>
</evidence>
<dbReference type="GO" id="GO:0009252">
    <property type="term" value="P:peptidoglycan biosynthetic process"/>
    <property type="evidence" value="ECO:0007669"/>
    <property type="project" value="UniProtKB-KW"/>
</dbReference>
<dbReference type="SUPFAM" id="SSF56601">
    <property type="entry name" value="beta-lactamase/transpeptidase-like"/>
    <property type="match status" value="1"/>
</dbReference>
<keyword evidence="13" id="KW-0511">Multifunctional enzyme</keyword>
<dbReference type="InterPro" id="IPR050396">
    <property type="entry name" value="Glycosyltr_51/Transpeptidase"/>
</dbReference>
<keyword evidence="5" id="KW-0121">Carboxypeptidase</keyword>
<keyword evidence="17" id="KW-1133">Transmembrane helix</keyword>
<evidence type="ECO:0000259" key="18">
    <source>
        <dbReference type="Pfam" id="PF00905"/>
    </source>
</evidence>
<dbReference type="InterPro" id="IPR036950">
    <property type="entry name" value="PBP_transglycosylase"/>
</dbReference>
<dbReference type="PANTHER" id="PTHR32282">
    <property type="entry name" value="BINDING PROTEIN TRANSPEPTIDASE, PUTATIVE-RELATED"/>
    <property type="match status" value="1"/>
</dbReference>
<feature type="domain" description="Glycosyl transferase family 51" evidence="19">
    <location>
        <begin position="86"/>
        <end position="250"/>
    </location>
</feature>
<dbReference type="AlphaFoldDB" id="A0A4Y8LMF0"/>
<evidence type="ECO:0000256" key="8">
    <source>
        <dbReference type="ARBA" id="ARBA00022679"/>
    </source>
</evidence>
<keyword evidence="21" id="KW-1185">Reference proteome</keyword>
<dbReference type="GO" id="GO:0005886">
    <property type="term" value="C:plasma membrane"/>
    <property type="evidence" value="ECO:0007669"/>
    <property type="project" value="UniProtKB-SubCell"/>
</dbReference>
<evidence type="ECO:0000256" key="7">
    <source>
        <dbReference type="ARBA" id="ARBA00022676"/>
    </source>
</evidence>
<evidence type="ECO:0000256" key="17">
    <source>
        <dbReference type="SAM" id="Phobius"/>
    </source>
</evidence>
<comment type="catalytic activity">
    <reaction evidence="16">
        <text>[GlcNAc-(1-&gt;4)-Mur2Ac(oyl-L-Ala-gamma-D-Glu-L-Lys-D-Ala-D-Ala)](n)-di-trans,octa-cis-undecaprenyl diphosphate + beta-D-GlcNAc-(1-&gt;4)-Mur2Ac(oyl-L-Ala-gamma-D-Glu-L-Lys-D-Ala-D-Ala)-di-trans,octa-cis-undecaprenyl diphosphate = [GlcNAc-(1-&gt;4)-Mur2Ac(oyl-L-Ala-gamma-D-Glu-L-Lys-D-Ala-D-Ala)](n+1)-di-trans,octa-cis-undecaprenyl diphosphate + di-trans,octa-cis-undecaprenyl diphosphate + H(+)</text>
        <dbReference type="Rhea" id="RHEA:23708"/>
        <dbReference type="Rhea" id="RHEA-COMP:9602"/>
        <dbReference type="Rhea" id="RHEA-COMP:9603"/>
        <dbReference type="ChEBI" id="CHEBI:15378"/>
        <dbReference type="ChEBI" id="CHEBI:58405"/>
        <dbReference type="ChEBI" id="CHEBI:60033"/>
        <dbReference type="ChEBI" id="CHEBI:78435"/>
        <dbReference type="EC" id="2.4.99.28"/>
    </reaction>
</comment>
<keyword evidence="7" id="KW-0328">Glycosyltransferase</keyword>
<dbReference type="InterPro" id="IPR001264">
    <property type="entry name" value="Glyco_trans_51"/>
</dbReference>
<keyword evidence="14" id="KW-0961">Cell wall biogenesis/degradation</keyword>
<evidence type="ECO:0000256" key="14">
    <source>
        <dbReference type="ARBA" id="ARBA00023316"/>
    </source>
</evidence>